<dbReference type="EMBL" id="CP021405">
    <property type="protein sequence ID" value="ATI43584.1"/>
    <property type="molecule type" value="Genomic_DNA"/>
</dbReference>
<keyword evidence="4" id="KW-0472">Membrane</keyword>
<accession>A0A291M3U6</accession>
<dbReference type="RefSeq" id="WP_097374332.1">
    <property type="nucleotide sequence ID" value="NZ_CP021405.1"/>
</dbReference>
<dbReference type="PROSITE" id="PS52015">
    <property type="entry name" value="TONB_CTD"/>
    <property type="match status" value="1"/>
</dbReference>
<feature type="compositionally biased region" description="Low complexity" evidence="5">
    <location>
        <begin position="159"/>
        <end position="174"/>
    </location>
</feature>
<keyword evidence="3" id="KW-1133">Transmembrane helix</keyword>
<evidence type="ECO:0000313" key="9">
    <source>
        <dbReference type="Proteomes" id="UP000219050"/>
    </source>
</evidence>
<keyword evidence="9" id="KW-1185">Reference proteome</keyword>
<dbReference type="AlphaFoldDB" id="A0A291M3U6"/>
<evidence type="ECO:0000259" key="7">
    <source>
        <dbReference type="PROSITE" id="PS52015"/>
    </source>
</evidence>
<evidence type="ECO:0000256" key="5">
    <source>
        <dbReference type="SAM" id="MobiDB-lite"/>
    </source>
</evidence>
<dbReference type="NCBIfam" id="TIGR01352">
    <property type="entry name" value="tonB_Cterm"/>
    <property type="match status" value="1"/>
</dbReference>
<evidence type="ECO:0000256" key="3">
    <source>
        <dbReference type="ARBA" id="ARBA00022989"/>
    </source>
</evidence>
<geneLocation type="plasmid" evidence="9">
    <name>pdy25-a</name>
</geneLocation>
<evidence type="ECO:0000256" key="1">
    <source>
        <dbReference type="ARBA" id="ARBA00004167"/>
    </source>
</evidence>
<evidence type="ECO:0000256" key="4">
    <source>
        <dbReference type="ARBA" id="ARBA00023136"/>
    </source>
</evidence>
<feature type="compositionally biased region" description="Low complexity" evidence="5">
    <location>
        <begin position="138"/>
        <end position="152"/>
    </location>
</feature>
<organism evidence="8 9">
    <name type="scientific">Pacificitalea manganoxidans</name>
    <dbReference type="NCBI Taxonomy" id="1411902"/>
    <lineage>
        <taxon>Bacteria</taxon>
        <taxon>Pseudomonadati</taxon>
        <taxon>Pseudomonadota</taxon>
        <taxon>Alphaproteobacteria</taxon>
        <taxon>Rhodobacterales</taxon>
        <taxon>Paracoccaceae</taxon>
        <taxon>Pacificitalea</taxon>
    </lineage>
</organism>
<comment type="subcellular location">
    <subcellularLocation>
        <location evidence="1">Membrane</location>
        <topology evidence="1">Single-pass membrane protein</topology>
    </subcellularLocation>
</comment>
<feature type="compositionally biased region" description="Low complexity" evidence="5">
    <location>
        <begin position="70"/>
        <end position="93"/>
    </location>
</feature>
<proteinExistence type="predicted"/>
<dbReference type="InterPro" id="IPR006260">
    <property type="entry name" value="TonB/TolA_C"/>
</dbReference>
<evidence type="ECO:0000256" key="6">
    <source>
        <dbReference type="SAM" id="SignalP"/>
    </source>
</evidence>
<feature type="domain" description="TonB C-terminal" evidence="7">
    <location>
        <begin position="204"/>
        <end position="292"/>
    </location>
</feature>
<dbReference type="OrthoDB" id="7722272at2"/>
<dbReference type="GO" id="GO:0016020">
    <property type="term" value="C:membrane"/>
    <property type="evidence" value="ECO:0007669"/>
    <property type="project" value="UniProtKB-SubCell"/>
</dbReference>
<feature type="region of interest" description="Disordered" evidence="5">
    <location>
        <begin position="115"/>
        <end position="205"/>
    </location>
</feature>
<feature type="compositionally biased region" description="Low complexity" evidence="5">
    <location>
        <begin position="182"/>
        <end position="191"/>
    </location>
</feature>
<dbReference type="Proteomes" id="UP000219050">
    <property type="component" value="Plasmid pDY25-A"/>
</dbReference>
<evidence type="ECO:0000313" key="8">
    <source>
        <dbReference type="EMBL" id="ATI43584.1"/>
    </source>
</evidence>
<dbReference type="InterPro" id="IPR037682">
    <property type="entry name" value="TonB_C"/>
</dbReference>
<keyword evidence="8" id="KW-0614">Plasmid</keyword>
<reference evidence="8 9" key="1">
    <citation type="submission" date="2017-05" db="EMBL/GenBank/DDBJ databases">
        <title>Comparative genomic and metabolic analysis of manganese-oxidizing mechanisms in Celeribater manganoxidans DY25T: its adaption to the environment of polymetallic nodule.</title>
        <authorList>
            <person name="Wang X."/>
        </authorList>
    </citation>
    <scope>NUCLEOTIDE SEQUENCE [LARGE SCALE GENOMIC DNA]</scope>
    <source>
        <strain evidence="8 9">DY25</strain>
        <plasmid evidence="9">pdy25-a</plasmid>
    </source>
</reference>
<dbReference type="SUPFAM" id="SSF74653">
    <property type="entry name" value="TolA/TonB C-terminal domain"/>
    <property type="match status" value="1"/>
</dbReference>
<dbReference type="Pfam" id="PF03544">
    <property type="entry name" value="TonB_C"/>
    <property type="match status" value="1"/>
</dbReference>
<keyword evidence="6" id="KW-0732">Signal</keyword>
<feature type="region of interest" description="Disordered" evidence="5">
    <location>
        <begin position="58"/>
        <end position="93"/>
    </location>
</feature>
<evidence type="ECO:0000256" key="2">
    <source>
        <dbReference type="ARBA" id="ARBA00022692"/>
    </source>
</evidence>
<dbReference type="GO" id="GO:0055085">
    <property type="term" value="P:transmembrane transport"/>
    <property type="evidence" value="ECO:0007669"/>
    <property type="project" value="InterPro"/>
</dbReference>
<gene>
    <name evidence="8" type="ORF">CBW24_15655</name>
</gene>
<sequence length="292" mass="29855">MRAAGFGLCLLLAVGLHVAVALRFDPVTGGSAAAGDEGRALVSLAAAPEQIAALVHRWDTPPDPVPAAPTAPAQPDATLPDTAPPEAATSDTAPAAPALPLLAQPMAEAPALPDRAMAQTAAPRDAPRRSPRPPARPDPVSQPQSQPTSQPRRTPPDQPASQSSQPAQPAQRASGSGGGAAAGARQQDRAATLSPAQQQSLQARWGARIRQQIERRKRYPRAARGATGRAVVMVTVARDGGLRGVSLAASAGHPALDQAAVQSVRAAGRFPAAPQGLGAPSYSFRLPIGFDR</sequence>
<feature type="signal peptide" evidence="6">
    <location>
        <begin position="1"/>
        <end position="23"/>
    </location>
</feature>
<name>A0A291M3U6_9RHOB</name>
<dbReference type="KEGG" id="cmag:CBW24_15655"/>
<feature type="chain" id="PRO_5013149413" description="TonB C-terminal domain-containing protein" evidence="6">
    <location>
        <begin position="24"/>
        <end position="292"/>
    </location>
</feature>
<keyword evidence="2" id="KW-0812">Transmembrane</keyword>
<protein>
    <recommendedName>
        <fullName evidence="7">TonB C-terminal domain-containing protein</fullName>
    </recommendedName>
</protein>
<dbReference type="Gene3D" id="3.30.1150.10">
    <property type="match status" value="1"/>
</dbReference>